<feature type="transmembrane region" description="Helical" evidence="5">
    <location>
        <begin position="103"/>
        <end position="123"/>
    </location>
</feature>
<protein>
    <recommendedName>
        <fullName evidence="8">Phospholipid methyltransferase</fullName>
    </recommendedName>
</protein>
<reference evidence="6 7" key="1">
    <citation type="submission" date="2020-04" db="EMBL/GenBank/DDBJ databases">
        <title>Gordonia sp. nov. TBRC 11910.</title>
        <authorList>
            <person name="Suriyachadkun C."/>
        </authorList>
    </citation>
    <scope>NUCLEOTIDE SEQUENCE [LARGE SCALE GENOMIC DNA]</scope>
    <source>
        <strain evidence="6 7">TBRC 11910</strain>
    </source>
</reference>
<dbReference type="EMBL" id="JABBNB010000019">
    <property type="protein sequence ID" value="NMO03011.1"/>
    <property type="molecule type" value="Genomic_DNA"/>
</dbReference>
<evidence type="ECO:0000313" key="7">
    <source>
        <dbReference type="Proteomes" id="UP000550729"/>
    </source>
</evidence>
<feature type="transmembrane region" description="Helical" evidence="5">
    <location>
        <begin position="129"/>
        <end position="150"/>
    </location>
</feature>
<feature type="transmembrane region" description="Helical" evidence="5">
    <location>
        <begin position="12"/>
        <end position="31"/>
    </location>
</feature>
<feature type="transmembrane region" description="Helical" evidence="5">
    <location>
        <begin position="205"/>
        <end position="226"/>
    </location>
</feature>
<evidence type="ECO:0000256" key="1">
    <source>
        <dbReference type="ARBA" id="ARBA00004127"/>
    </source>
</evidence>
<keyword evidence="3 5" id="KW-1133">Transmembrane helix</keyword>
<feature type="transmembrane region" description="Helical" evidence="5">
    <location>
        <begin position="38"/>
        <end position="66"/>
    </location>
</feature>
<dbReference type="AlphaFoldDB" id="A0A848L370"/>
<accession>A0A848L370</accession>
<evidence type="ECO:0008006" key="8">
    <source>
        <dbReference type="Google" id="ProtNLM"/>
    </source>
</evidence>
<evidence type="ECO:0000256" key="3">
    <source>
        <dbReference type="ARBA" id="ARBA00022989"/>
    </source>
</evidence>
<dbReference type="RefSeq" id="WP_170195519.1">
    <property type="nucleotide sequence ID" value="NZ_JABBNB010000019.1"/>
</dbReference>
<keyword evidence="2 5" id="KW-0812">Transmembrane</keyword>
<proteinExistence type="predicted"/>
<dbReference type="InterPro" id="IPR007318">
    <property type="entry name" value="Phopholipid_MeTrfase"/>
</dbReference>
<keyword evidence="7" id="KW-1185">Reference proteome</keyword>
<name>A0A848L370_9ACTN</name>
<evidence type="ECO:0000256" key="4">
    <source>
        <dbReference type="ARBA" id="ARBA00023136"/>
    </source>
</evidence>
<comment type="subcellular location">
    <subcellularLocation>
        <location evidence="1">Endomembrane system</location>
        <topology evidence="1">Multi-pass membrane protein</topology>
    </subcellularLocation>
</comment>
<dbReference type="Gene3D" id="1.20.120.1630">
    <property type="match status" value="1"/>
</dbReference>
<dbReference type="Pfam" id="PF04191">
    <property type="entry name" value="PEMT"/>
    <property type="match status" value="1"/>
</dbReference>
<feature type="transmembrane region" description="Helical" evidence="5">
    <location>
        <begin position="162"/>
        <end position="185"/>
    </location>
</feature>
<evidence type="ECO:0000313" key="6">
    <source>
        <dbReference type="EMBL" id="NMO03011.1"/>
    </source>
</evidence>
<gene>
    <name evidence="6" type="ORF">HH308_17500</name>
</gene>
<organism evidence="6 7">
    <name type="scientific">Gordonia asplenii</name>
    <dbReference type="NCBI Taxonomy" id="2725283"/>
    <lineage>
        <taxon>Bacteria</taxon>
        <taxon>Bacillati</taxon>
        <taxon>Actinomycetota</taxon>
        <taxon>Actinomycetes</taxon>
        <taxon>Mycobacteriales</taxon>
        <taxon>Gordoniaceae</taxon>
        <taxon>Gordonia</taxon>
    </lineage>
</organism>
<keyword evidence="4 5" id="KW-0472">Membrane</keyword>
<dbReference type="GO" id="GO:0012505">
    <property type="term" value="C:endomembrane system"/>
    <property type="evidence" value="ECO:0007669"/>
    <property type="project" value="UniProtKB-SubCell"/>
</dbReference>
<dbReference type="Proteomes" id="UP000550729">
    <property type="component" value="Unassembled WGS sequence"/>
</dbReference>
<evidence type="ECO:0000256" key="5">
    <source>
        <dbReference type="SAM" id="Phobius"/>
    </source>
</evidence>
<comment type="caution">
    <text evidence="6">The sequence shown here is derived from an EMBL/GenBank/DDBJ whole genome shotgun (WGS) entry which is preliminary data.</text>
</comment>
<feature type="transmembrane region" description="Helical" evidence="5">
    <location>
        <begin position="72"/>
        <end position="91"/>
    </location>
</feature>
<sequence length="424" mass="45173">MPVIGHLDAGIVRALIVLVPVGTAAGLWLVCNDIRRRAAAVLALIWSGVALLTVNVLAVGVGWWSFGTAGPSILGVPVDLLLGWAVLWSLVPVLASRWIDPRYTVIGLVLLDVYAMPTLGPAVRLRDDWWWGEALAVAVCLVPGVVLADLTVRRRRLRVRVCLQVVLFTAVLFVAIPLVCVELWRRSGLLAPTDWRLHVGGPVDVVVVQLAGVVAMVALAAVVEFARAGGTPWPWDPPSHLVTSGPYAYVSNPMQLCGTLLLVLTGVVTSIPLMYAAAVVAMAFSAGLAALVEDDALGGRFGADWAEYRASVRPWLPRWRPVRFGAPARLFVARGCDPCSELGSWIAARDPVGMEIVDAQTYPTRLRRLRYAAPDGVELDGVRALAAAFAHLGLGWAVAGWVIGAPGIGQVVQVFVDACGGGPR</sequence>
<evidence type="ECO:0000256" key="2">
    <source>
        <dbReference type="ARBA" id="ARBA00022692"/>
    </source>
</evidence>